<comment type="caution">
    <text evidence="2">The sequence shown here is derived from an EMBL/GenBank/DDBJ whole genome shotgun (WGS) entry which is preliminary data.</text>
</comment>
<feature type="non-terminal residue" evidence="2">
    <location>
        <position position="1"/>
    </location>
</feature>
<dbReference type="EMBL" id="BNCQ01000013">
    <property type="protein sequence ID" value="GIM02921.1"/>
    <property type="molecule type" value="Genomic_DNA"/>
</dbReference>
<name>A0A8J4LMX8_9CHLO</name>
<accession>A0A8J4LMX8</accession>
<organism evidence="2 3">
    <name type="scientific">Volvox reticuliferus</name>
    <dbReference type="NCBI Taxonomy" id="1737510"/>
    <lineage>
        <taxon>Eukaryota</taxon>
        <taxon>Viridiplantae</taxon>
        <taxon>Chlorophyta</taxon>
        <taxon>core chlorophytes</taxon>
        <taxon>Chlorophyceae</taxon>
        <taxon>CS clade</taxon>
        <taxon>Chlamydomonadales</taxon>
        <taxon>Volvocaceae</taxon>
        <taxon>Volvox</taxon>
    </lineage>
</organism>
<feature type="region of interest" description="Disordered" evidence="1">
    <location>
        <begin position="176"/>
        <end position="237"/>
    </location>
</feature>
<proteinExistence type="predicted"/>
<feature type="compositionally biased region" description="Polar residues" evidence="1">
    <location>
        <begin position="223"/>
        <end position="232"/>
    </location>
</feature>
<dbReference type="AlphaFoldDB" id="A0A8J4LMX8"/>
<evidence type="ECO:0000313" key="3">
    <source>
        <dbReference type="Proteomes" id="UP000722791"/>
    </source>
</evidence>
<gene>
    <name evidence="2" type="ORF">Vretimale_7738</name>
</gene>
<feature type="compositionally biased region" description="Low complexity" evidence="1">
    <location>
        <begin position="199"/>
        <end position="211"/>
    </location>
</feature>
<evidence type="ECO:0000313" key="2">
    <source>
        <dbReference type="EMBL" id="GIM02921.1"/>
    </source>
</evidence>
<reference evidence="2" key="1">
    <citation type="journal article" date="2021" name="Proc. Natl. Acad. Sci. U.S.A.">
        <title>Three genomes in the algal genus Volvox reveal the fate of a haploid sex-determining region after a transition to homothallism.</title>
        <authorList>
            <person name="Yamamoto K."/>
            <person name="Hamaji T."/>
            <person name="Kawai-Toyooka H."/>
            <person name="Matsuzaki R."/>
            <person name="Takahashi F."/>
            <person name="Nishimura Y."/>
            <person name="Kawachi M."/>
            <person name="Noguchi H."/>
            <person name="Minakuchi Y."/>
            <person name="Umen J.G."/>
            <person name="Toyoda A."/>
            <person name="Nozaki H."/>
        </authorList>
    </citation>
    <scope>NUCLEOTIDE SEQUENCE</scope>
    <source>
        <strain evidence="2">NIES-3785</strain>
    </source>
</reference>
<evidence type="ECO:0000256" key="1">
    <source>
        <dbReference type="SAM" id="MobiDB-lite"/>
    </source>
</evidence>
<dbReference type="Proteomes" id="UP000722791">
    <property type="component" value="Unassembled WGS sequence"/>
</dbReference>
<protein>
    <submittedName>
        <fullName evidence="2">Uncharacterized protein</fullName>
    </submittedName>
</protein>
<sequence length="393" mass="39325">ASSAAAVASVAVDAALMPPPPPPPPRQPPLVPLDVAVADAAIPETSDLEQQQVSELMPAAMAGADGDGDGGGGNDGLMLVRARRRSAAMQELSGAIAGSALAARRASALGLAPVAAVSPDVANLISYRLSGSGAISPPYPTSRRQSLVNSHDLSTASGAAGSAGSAGGAVAASTPAAPQLKSTTPQPGSAAGAVMTAVQSSQTFSSPSTSQNPATTGTGGLSAAQSQSTATFPSPKLSMGAYTPPISAIASGEAHQLTVLGRLATMQAADGSWPAVPELEELVISNGRNLVIPILGGPKPATQAEKNAAEVRETRRREALAALRDQMLRGAVSGACWSTVLALALLGGKYGAQHLAWIPLETKAYAWLDRKWPPMSACGMSAPAAIMKISALL</sequence>